<name>A0A4Y2H7F8_ARAVE</name>
<sequence>MMEIKSADNRTFVPHITIGKINIPRGEQTSELSFKPEIYGSLKDYFGYETISGIQLISYSLPRDQTGYYGGETLLFRDSGYPQERHLHNLYSTVSSGSAEEKYNTAHSRGNATLQWRAVKQI</sequence>
<evidence type="ECO:0000313" key="1">
    <source>
        <dbReference type="EMBL" id="GBM60925.1"/>
    </source>
</evidence>
<keyword evidence="2" id="KW-1185">Reference proteome</keyword>
<comment type="caution">
    <text evidence="1">The sequence shown here is derived from an EMBL/GenBank/DDBJ whole genome shotgun (WGS) entry which is preliminary data.</text>
</comment>
<dbReference type="EMBL" id="BGPR01001746">
    <property type="protein sequence ID" value="GBM60925.1"/>
    <property type="molecule type" value="Genomic_DNA"/>
</dbReference>
<dbReference type="Gene3D" id="3.90.1140.10">
    <property type="entry name" value="Cyclic phosphodiesterase"/>
    <property type="match status" value="1"/>
</dbReference>
<reference evidence="1 2" key="1">
    <citation type="journal article" date="2019" name="Sci. Rep.">
        <title>Orb-weaving spider Araneus ventricosus genome elucidates the spidroin gene catalogue.</title>
        <authorList>
            <person name="Kono N."/>
            <person name="Nakamura H."/>
            <person name="Ohtoshi R."/>
            <person name="Moran D.A.P."/>
            <person name="Shinohara A."/>
            <person name="Yoshida Y."/>
            <person name="Fujiwara M."/>
            <person name="Mori M."/>
            <person name="Tomita M."/>
            <person name="Arakawa K."/>
        </authorList>
    </citation>
    <scope>NUCLEOTIDE SEQUENCE [LARGE SCALE GENOMIC DNA]</scope>
</reference>
<proteinExistence type="predicted"/>
<protein>
    <submittedName>
        <fullName evidence="1">Uncharacterized protein</fullName>
    </submittedName>
</protein>
<evidence type="ECO:0000313" key="2">
    <source>
        <dbReference type="Proteomes" id="UP000499080"/>
    </source>
</evidence>
<organism evidence="1 2">
    <name type="scientific">Araneus ventricosus</name>
    <name type="common">Orbweaver spider</name>
    <name type="synonym">Epeira ventricosa</name>
    <dbReference type="NCBI Taxonomy" id="182803"/>
    <lineage>
        <taxon>Eukaryota</taxon>
        <taxon>Metazoa</taxon>
        <taxon>Ecdysozoa</taxon>
        <taxon>Arthropoda</taxon>
        <taxon>Chelicerata</taxon>
        <taxon>Arachnida</taxon>
        <taxon>Araneae</taxon>
        <taxon>Araneomorphae</taxon>
        <taxon>Entelegynae</taxon>
        <taxon>Araneoidea</taxon>
        <taxon>Araneidae</taxon>
        <taxon>Araneus</taxon>
    </lineage>
</organism>
<gene>
    <name evidence="1" type="ORF">AVEN_192383_1</name>
</gene>
<accession>A0A4Y2H7F8</accession>
<dbReference type="Proteomes" id="UP000499080">
    <property type="component" value="Unassembled WGS sequence"/>
</dbReference>
<dbReference type="AlphaFoldDB" id="A0A4Y2H7F8"/>